<dbReference type="AlphaFoldDB" id="A0A1Y2C3V4"/>
<sequence length="138" mass="14941">MRSFSSMRASCSSASIRLNVNNIRKATTYASSVSSGVRTSMQQQTNPTFTHPRPPTYTSVHTSMFDESPSTPSPNTSESGTRAGASTSNTYMKTGGRSHYSVTDILSNQVSTSTLLSTPIAMRSFAEWAVFELGDEDH</sequence>
<name>A0A1Y2C3V4_9FUNG</name>
<evidence type="ECO:0000313" key="3">
    <source>
        <dbReference type="Proteomes" id="UP000193642"/>
    </source>
</evidence>
<accession>A0A1Y2C3V4</accession>
<reference evidence="2 3" key="1">
    <citation type="submission" date="2016-07" db="EMBL/GenBank/DDBJ databases">
        <title>Pervasive Adenine N6-methylation of Active Genes in Fungi.</title>
        <authorList>
            <consortium name="DOE Joint Genome Institute"/>
            <person name="Mondo S.J."/>
            <person name="Dannebaum R.O."/>
            <person name="Kuo R.C."/>
            <person name="Labutti K."/>
            <person name="Haridas S."/>
            <person name="Kuo A."/>
            <person name="Salamov A."/>
            <person name="Ahrendt S.R."/>
            <person name="Lipzen A."/>
            <person name="Sullivan W."/>
            <person name="Andreopoulos W.B."/>
            <person name="Clum A."/>
            <person name="Lindquist E."/>
            <person name="Daum C."/>
            <person name="Ramamoorthy G.K."/>
            <person name="Gryganskyi A."/>
            <person name="Culley D."/>
            <person name="Magnuson J.K."/>
            <person name="James T.Y."/>
            <person name="O'Malley M.A."/>
            <person name="Stajich J.E."/>
            <person name="Spatafora J.W."/>
            <person name="Visel A."/>
            <person name="Grigoriev I.V."/>
        </authorList>
    </citation>
    <scope>NUCLEOTIDE SEQUENCE [LARGE SCALE GENOMIC DNA]</scope>
    <source>
        <strain evidence="2 3">JEL800</strain>
    </source>
</reference>
<dbReference type="OrthoDB" id="2161466at2759"/>
<protein>
    <submittedName>
        <fullName evidence="2">Uncharacterized protein</fullName>
    </submittedName>
</protein>
<gene>
    <name evidence="2" type="ORF">BCR33DRAFT_718843</name>
</gene>
<feature type="compositionally biased region" description="Polar residues" evidence="1">
    <location>
        <begin position="33"/>
        <end position="49"/>
    </location>
</feature>
<feature type="compositionally biased region" description="Low complexity" evidence="1">
    <location>
        <begin position="67"/>
        <end position="79"/>
    </location>
</feature>
<organism evidence="2 3">
    <name type="scientific">Rhizoclosmatium globosum</name>
    <dbReference type="NCBI Taxonomy" id="329046"/>
    <lineage>
        <taxon>Eukaryota</taxon>
        <taxon>Fungi</taxon>
        <taxon>Fungi incertae sedis</taxon>
        <taxon>Chytridiomycota</taxon>
        <taxon>Chytridiomycota incertae sedis</taxon>
        <taxon>Chytridiomycetes</taxon>
        <taxon>Chytridiales</taxon>
        <taxon>Chytriomycetaceae</taxon>
        <taxon>Rhizoclosmatium</taxon>
    </lineage>
</organism>
<dbReference type="EMBL" id="MCGO01000031">
    <property type="protein sequence ID" value="ORY41722.1"/>
    <property type="molecule type" value="Genomic_DNA"/>
</dbReference>
<feature type="region of interest" description="Disordered" evidence="1">
    <location>
        <begin position="33"/>
        <end position="96"/>
    </location>
</feature>
<dbReference type="Proteomes" id="UP000193642">
    <property type="component" value="Unassembled WGS sequence"/>
</dbReference>
<keyword evidence="3" id="KW-1185">Reference proteome</keyword>
<comment type="caution">
    <text evidence="2">The sequence shown here is derived from an EMBL/GenBank/DDBJ whole genome shotgun (WGS) entry which is preliminary data.</text>
</comment>
<evidence type="ECO:0000256" key="1">
    <source>
        <dbReference type="SAM" id="MobiDB-lite"/>
    </source>
</evidence>
<evidence type="ECO:0000313" key="2">
    <source>
        <dbReference type="EMBL" id="ORY41722.1"/>
    </source>
</evidence>
<proteinExistence type="predicted"/>